<protein>
    <submittedName>
        <fullName evidence="1">Uncharacterized protein</fullName>
    </submittedName>
</protein>
<proteinExistence type="predicted"/>
<evidence type="ECO:0000313" key="1">
    <source>
        <dbReference type="EMBL" id="MBW0567211.1"/>
    </source>
</evidence>
<dbReference type="EMBL" id="AVOT02080410">
    <property type="protein sequence ID" value="MBW0567211.1"/>
    <property type="molecule type" value="Genomic_DNA"/>
</dbReference>
<dbReference type="AlphaFoldDB" id="A0A9Q3JRV6"/>
<name>A0A9Q3JRV6_9BASI</name>
<organism evidence="1 2">
    <name type="scientific">Austropuccinia psidii MF-1</name>
    <dbReference type="NCBI Taxonomy" id="1389203"/>
    <lineage>
        <taxon>Eukaryota</taxon>
        <taxon>Fungi</taxon>
        <taxon>Dikarya</taxon>
        <taxon>Basidiomycota</taxon>
        <taxon>Pucciniomycotina</taxon>
        <taxon>Pucciniomycetes</taxon>
        <taxon>Pucciniales</taxon>
        <taxon>Sphaerophragmiaceae</taxon>
        <taxon>Austropuccinia</taxon>
    </lineage>
</organism>
<keyword evidence="2" id="KW-1185">Reference proteome</keyword>
<dbReference type="Proteomes" id="UP000765509">
    <property type="component" value="Unassembled WGS sequence"/>
</dbReference>
<reference evidence="1" key="1">
    <citation type="submission" date="2021-03" db="EMBL/GenBank/DDBJ databases">
        <title>Draft genome sequence of rust myrtle Austropuccinia psidii MF-1, a brazilian biotype.</title>
        <authorList>
            <person name="Quecine M.C."/>
            <person name="Pachon D.M.R."/>
            <person name="Bonatelli M.L."/>
            <person name="Correr F.H."/>
            <person name="Franceschini L.M."/>
            <person name="Leite T.F."/>
            <person name="Margarido G.R.A."/>
            <person name="Almeida C.A."/>
            <person name="Ferrarezi J.A."/>
            <person name="Labate C.A."/>
        </authorList>
    </citation>
    <scope>NUCLEOTIDE SEQUENCE</scope>
    <source>
        <strain evidence="1">MF-1</strain>
    </source>
</reference>
<accession>A0A9Q3JRV6</accession>
<dbReference type="OrthoDB" id="3253623at2759"/>
<gene>
    <name evidence="1" type="ORF">O181_106926</name>
</gene>
<sequence length="135" mass="16091">MKQRFLPTKHFIYQPSKNWLARFLQRAGIMEILHQNQQSQTPKGSSKCEIWDGLVWRRFNGTRYIHDPHSWPFLVHWPSPFMWTGLMHMESQPGWPELDLSCSFVLISPQVKDSIQRMSMLHESSLVQRSQLHFN</sequence>
<evidence type="ECO:0000313" key="2">
    <source>
        <dbReference type="Proteomes" id="UP000765509"/>
    </source>
</evidence>
<comment type="caution">
    <text evidence="1">The sequence shown here is derived from an EMBL/GenBank/DDBJ whole genome shotgun (WGS) entry which is preliminary data.</text>
</comment>